<sequence length="318" mass="36918">MKFAIYLFKKVFLSLGTLVVVSMFAYLFLFSLIEKEKSLSQSFISFFKNIFNGFGLIRNSSLRIEYNSNLNLFLNHLQYTFIFILFSLLIASFLGLFLGILFGLNSNKKSSIIFSFLIFIITSLPIFILAPIFILIAQNNDLPIIFLKPNEYGLFWSFLSLIFPVVLLSLVPLTYIFISTKNLIMQSFLEEYVIQMKALGLSNWLILKNALIRNIFANYFANLLNVVLITLGISFILERIFDIPGESLFLINMFDLKEVEAIITFIILNISFLLSLNIISQLLYIYLANLIKETNIDEYTSSIRIRKIVRKKYETFRR</sequence>
<feature type="transmembrane region" description="Helical" evidence="7">
    <location>
        <begin position="79"/>
        <end position="104"/>
    </location>
</feature>
<evidence type="ECO:0000256" key="3">
    <source>
        <dbReference type="ARBA" id="ARBA00022475"/>
    </source>
</evidence>
<dbReference type="EMBL" id="JZXN01000017">
    <property type="protein sequence ID" value="KKB26792.1"/>
    <property type="molecule type" value="Genomic_DNA"/>
</dbReference>
<dbReference type="AlphaFoldDB" id="A0A0F5H1S6"/>
<dbReference type="OrthoDB" id="398315at2"/>
<keyword evidence="2 7" id="KW-0813">Transport</keyword>
<evidence type="ECO:0000256" key="6">
    <source>
        <dbReference type="ARBA" id="ARBA00023136"/>
    </source>
</evidence>
<dbReference type="PANTHER" id="PTHR43163">
    <property type="entry name" value="DIPEPTIDE TRANSPORT SYSTEM PERMEASE PROTEIN DPPB-RELATED"/>
    <property type="match status" value="1"/>
</dbReference>
<keyword evidence="4 7" id="KW-0812">Transmembrane</keyword>
<feature type="transmembrane region" description="Helical" evidence="7">
    <location>
        <begin position="154"/>
        <end position="178"/>
    </location>
</feature>
<dbReference type="CDD" id="cd06261">
    <property type="entry name" value="TM_PBP2"/>
    <property type="match status" value="1"/>
</dbReference>
<dbReference type="Gene3D" id="1.10.3720.10">
    <property type="entry name" value="MetI-like"/>
    <property type="match status" value="1"/>
</dbReference>
<reference evidence="9 10" key="1">
    <citation type="submission" date="2015-03" db="EMBL/GenBank/DDBJ databases">
        <title>Genome sequence of Mycoplasma meleagridis strain ATCC 25294.</title>
        <authorList>
            <person name="Yacoub E."/>
            <person name="Blanchard A."/>
            <person name="Sirand-Pugnet P."/>
            <person name="Mardassi B.B.A."/>
        </authorList>
    </citation>
    <scope>NUCLEOTIDE SEQUENCE [LARGE SCALE GENOMIC DNA]</scope>
    <source>
        <strain evidence="9 10">ATCC 25294</strain>
    </source>
</reference>
<dbReference type="InterPro" id="IPR000515">
    <property type="entry name" value="MetI-like"/>
</dbReference>
<organism evidence="9 10">
    <name type="scientific">Mycoplasmopsis meleagridis ATCC 25294</name>
    <dbReference type="NCBI Taxonomy" id="1264554"/>
    <lineage>
        <taxon>Bacteria</taxon>
        <taxon>Bacillati</taxon>
        <taxon>Mycoplasmatota</taxon>
        <taxon>Mycoplasmoidales</taxon>
        <taxon>Metamycoplasmataceae</taxon>
        <taxon>Mycoplasmopsis</taxon>
    </lineage>
</organism>
<dbReference type="InterPro" id="IPR035906">
    <property type="entry name" value="MetI-like_sf"/>
</dbReference>
<comment type="similarity">
    <text evidence="7">Belongs to the binding-protein-dependent transport system permease family.</text>
</comment>
<evidence type="ECO:0000256" key="2">
    <source>
        <dbReference type="ARBA" id="ARBA00022448"/>
    </source>
</evidence>
<accession>A0A0F5H1S6</accession>
<dbReference type="SUPFAM" id="SSF161098">
    <property type="entry name" value="MetI-like"/>
    <property type="match status" value="1"/>
</dbReference>
<gene>
    <name evidence="9" type="ORF">MMELEA_01830</name>
</gene>
<dbReference type="Pfam" id="PF00528">
    <property type="entry name" value="BPD_transp_1"/>
    <property type="match status" value="1"/>
</dbReference>
<evidence type="ECO:0000256" key="1">
    <source>
        <dbReference type="ARBA" id="ARBA00004651"/>
    </source>
</evidence>
<feature type="transmembrane region" description="Helical" evidence="7">
    <location>
        <begin position="111"/>
        <end position="134"/>
    </location>
</feature>
<dbReference type="PROSITE" id="PS50928">
    <property type="entry name" value="ABC_TM1"/>
    <property type="match status" value="1"/>
</dbReference>
<evidence type="ECO:0000259" key="8">
    <source>
        <dbReference type="PROSITE" id="PS50928"/>
    </source>
</evidence>
<dbReference type="GO" id="GO:0055085">
    <property type="term" value="P:transmembrane transport"/>
    <property type="evidence" value="ECO:0007669"/>
    <property type="project" value="InterPro"/>
</dbReference>
<dbReference type="RefSeq" id="WP_046097125.1">
    <property type="nucleotide sequence ID" value="NZ_JZXN01000017.1"/>
</dbReference>
<evidence type="ECO:0000256" key="5">
    <source>
        <dbReference type="ARBA" id="ARBA00022989"/>
    </source>
</evidence>
<evidence type="ECO:0000313" key="10">
    <source>
        <dbReference type="Proteomes" id="UP000033750"/>
    </source>
</evidence>
<dbReference type="PATRIC" id="fig|1264554.4.peg.208"/>
<evidence type="ECO:0000313" key="9">
    <source>
        <dbReference type="EMBL" id="KKB26792.1"/>
    </source>
</evidence>
<evidence type="ECO:0000256" key="7">
    <source>
        <dbReference type="RuleBase" id="RU363032"/>
    </source>
</evidence>
<dbReference type="PANTHER" id="PTHR43163:SF6">
    <property type="entry name" value="DIPEPTIDE TRANSPORT SYSTEM PERMEASE PROTEIN DPPB-RELATED"/>
    <property type="match status" value="1"/>
</dbReference>
<keyword evidence="5 7" id="KW-1133">Transmembrane helix</keyword>
<feature type="domain" description="ABC transmembrane type-1" evidence="8">
    <location>
        <begin position="77"/>
        <end position="278"/>
    </location>
</feature>
<comment type="caution">
    <text evidence="9">The sequence shown here is derived from an EMBL/GenBank/DDBJ whole genome shotgun (WGS) entry which is preliminary data.</text>
</comment>
<dbReference type="GO" id="GO:0005886">
    <property type="term" value="C:plasma membrane"/>
    <property type="evidence" value="ECO:0007669"/>
    <property type="project" value="UniProtKB-SubCell"/>
</dbReference>
<dbReference type="STRING" id="29561.MM26B8_03920"/>
<feature type="transmembrane region" description="Helical" evidence="7">
    <location>
        <begin position="12"/>
        <end position="33"/>
    </location>
</feature>
<dbReference type="Proteomes" id="UP000033750">
    <property type="component" value="Unassembled WGS sequence"/>
</dbReference>
<keyword evidence="10" id="KW-1185">Reference proteome</keyword>
<protein>
    <recommendedName>
        <fullName evidence="8">ABC transmembrane type-1 domain-containing protein</fullName>
    </recommendedName>
</protein>
<keyword evidence="3" id="KW-1003">Cell membrane</keyword>
<keyword evidence="6 7" id="KW-0472">Membrane</keyword>
<proteinExistence type="inferred from homology"/>
<feature type="transmembrane region" description="Helical" evidence="7">
    <location>
        <begin position="219"/>
        <end position="241"/>
    </location>
</feature>
<evidence type="ECO:0000256" key="4">
    <source>
        <dbReference type="ARBA" id="ARBA00022692"/>
    </source>
</evidence>
<comment type="subcellular location">
    <subcellularLocation>
        <location evidence="1 7">Cell membrane</location>
        <topology evidence="1 7">Multi-pass membrane protein</topology>
    </subcellularLocation>
</comment>
<feature type="transmembrane region" description="Helical" evidence="7">
    <location>
        <begin position="261"/>
        <end position="287"/>
    </location>
</feature>
<name>A0A0F5H1S6_9BACT</name>